<evidence type="ECO:0000313" key="2">
    <source>
        <dbReference type="EMBL" id="GKZ27503.1"/>
    </source>
</evidence>
<organism evidence="2 3">
    <name type="scientific">Aspergillus brasiliensis</name>
    <dbReference type="NCBI Taxonomy" id="319629"/>
    <lineage>
        <taxon>Eukaryota</taxon>
        <taxon>Fungi</taxon>
        <taxon>Dikarya</taxon>
        <taxon>Ascomycota</taxon>
        <taxon>Pezizomycotina</taxon>
        <taxon>Eurotiomycetes</taxon>
        <taxon>Eurotiomycetidae</taxon>
        <taxon>Eurotiales</taxon>
        <taxon>Aspergillaceae</taxon>
        <taxon>Aspergillus</taxon>
        <taxon>Aspergillus subgen. Circumdati</taxon>
    </lineage>
</organism>
<protein>
    <submittedName>
        <fullName evidence="2">Uncharacterized protein</fullName>
    </submittedName>
</protein>
<dbReference type="Proteomes" id="UP001143548">
    <property type="component" value="Unassembled WGS sequence"/>
</dbReference>
<accession>A0A9W5Z2N8</accession>
<feature type="compositionally biased region" description="Basic and acidic residues" evidence="1">
    <location>
        <begin position="120"/>
        <end position="135"/>
    </location>
</feature>
<gene>
    <name evidence="2" type="ORF">AbraCBS73388_004818</name>
</gene>
<proteinExistence type="predicted"/>
<name>A0A9W5Z2N8_9EURO</name>
<dbReference type="EMBL" id="BROQ01000223">
    <property type="protein sequence ID" value="GKZ27503.1"/>
    <property type="molecule type" value="Genomic_DNA"/>
</dbReference>
<reference evidence="2" key="1">
    <citation type="submission" date="2022-07" db="EMBL/GenBank/DDBJ databases">
        <title>Taxonomy of Aspergillus series Nigri: significant species reduction supported by multi-species coalescent approaches.</title>
        <authorList>
            <person name="Bian C."/>
            <person name="Kusuya Y."/>
            <person name="Sklenar F."/>
            <person name="D'hooge E."/>
            <person name="Yaguchi T."/>
            <person name="Takahashi H."/>
            <person name="Hubka V."/>
        </authorList>
    </citation>
    <scope>NUCLEOTIDE SEQUENCE</scope>
    <source>
        <strain evidence="2">CBS 733.88</strain>
    </source>
</reference>
<comment type="caution">
    <text evidence="2">The sequence shown here is derived from an EMBL/GenBank/DDBJ whole genome shotgun (WGS) entry which is preliminary data.</text>
</comment>
<evidence type="ECO:0000256" key="1">
    <source>
        <dbReference type="SAM" id="MobiDB-lite"/>
    </source>
</evidence>
<feature type="region of interest" description="Disordered" evidence="1">
    <location>
        <begin position="108"/>
        <end position="155"/>
    </location>
</feature>
<evidence type="ECO:0000313" key="3">
    <source>
        <dbReference type="Proteomes" id="UP001143548"/>
    </source>
</evidence>
<dbReference type="AlphaFoldDB" id="A0A9W5Z2N8"/>
<sequence>MESLTADPDTQVEVDLMILDYLLCMAIGQVLSLEKGREAERAYEWDFGWSLNTINSMKCRSINSESEALTSNPTAIKAALLPSGILPKDIQIKVQILELVQVFSDGNGSPEPSKGLAGKLSREDQSTTSENRDPKAQSGRDSPPPQEPHESDELLSDNSRFLTSNRSYNALVKFVALCRAARDYLPDGYADIAAELMNQGALDEYHMAGTRSPSRYKECIERVTGCLRESLDPQADQLNFEYLSTLLPPIDPLSAVPEGAGRKPPLGDATTRLVHRFLTDLMKTLDAPILIQLERGKLTGLSREETRQLKDRIGF</sequence>